<evidence type="ECO:0000313" key="2">
    <source>
        <dbReference type="Proteomes" id="UP000030848"/>
    </source>
</evidence>
<dbReference type="OrthoDB" id="3556416at2"/>
<accession>A0A837DEE4</accession>
<reference evidence="1 2" key="1">
    <citation type="submission" date="2014-10" db="EMBL/GenBank/DDBJ databases">
        <title>Genome sequence of Micropolyspora internatus JCM3315.</title>
        <authorList>
            <person name="Shin S.-K."/>
            <person name="Yi H."/>
        </authorList>
    </citation>
    <scope>NUCLEOTIDE SEQUENCE [LARGE SCALE GENOMIC DNA]</scope>
    <source>
        <strain evidence="1 2">JCM 3315</strain>
    </source>
</reference>
<dbReference type="AlphaFoldDB" id="A0A837DEE4"/>
<comment type="caution">
    <text evidence="1">The sequence shown here is derived from an EMBL/GenBank/DDBJ whole genome shotgun (WGS) entry which is preliminary data.</text>
</comment>
<organism evidence="1 2">
    <name type="scientific">Saccharomonospora viridis</name>
    <dbReference type="NCBI Taxonomy" id="1852"/>
    <lineage>
        <taxon>Bacteria</taxon>
        <taxon>Bacillati</taxon>
        <taxon>Actinomycetota</taxon>
        <taxon>Actinomycetes</taxon>
        <taxon>Pseudonocardiales</taxon>
        <taxon>Pseudonocardiaceae</taxon>
        <taxon>Saccharomonospora</taxon>
    </lineage>
</organism>
<name>A0A837DEE4_9PSEU</name>
<proteinExistence type="predicted"/>
<dbReference type="RefSeq" id="WP_012796369.1">
    <property type="nucleotide sequence ID" value="NZ_FOWS01000005.1"/>
</dbReference>
<dbReference type="EMBL" id="JRZE01000002">
    <property type="protein sequence ID" value="KHF45565.1"/>
    <property type="molecule type" value="Genomic_DNA"/>
</dbReference>
<protein>
    <submittedName>
        <fullName evidence="1">Uncharacterized protein</fullName>
    </submittedName>
</protein>
<evidence type="ECO:0000313" key="1">
    <source>
        <dbReference type="EMBL" id="KHF45565.1"/>
    </source>
</evidence>
<dbReference type="Proteomes" id="UP000030848">
    <property type="component" value="Unassembled WGS sequence"/>
</dbReference>
<gene>
    <name evidence="1" type="ORF">MINT15_07820</name>
</gene>
<sequence length="146" mass="16020">MTSRAERATLLEAAGMTLLGEAWTVAGVTPESAVRSVIHLDVRPDVRVDHETADSVARTEQIWWDIARDVGVLTDDNAFHLSPTCPGAFRLPWARVRAAAPGEFLRALQTEFGSLEFVTVCPTDGTVVGVFEEEDENWIVTSRGRP</sequence>